<protein>
    <submittedName>
        <fullName evidence="4">Uncharacterized protein</fullName>
    </submittedName>
</protein>
<evidence type="ECO:0000313" key="4">
    <source>
        <dbReference type="EMBL" id="THH07769.1"/>
    </source>
</evidence>
<evidence type="ECO:0000256" key="1">
    <source>
        <dbReference type="SAM" id="MobiDB-lite"/>
    </source>
</evidence>
<comment type="caution">
    <text evidence="4">The sequence shown here is derived from an EMBL/GenBank/DDBJ whole genome shotgun (WGS) entry which is preliminary data.</text>
</comment>
<dbReference type="Pfam" id="PF14214">
    <property type="entry name" value="Helitron_like_N"/>
    <property type="match status" value="1"/>
</dbReference>
<dbReference type="OrthoDB" id="432234at2759"/>
<dbReference type="InterPro" id="IPR046700">
    <property type="entry name" value="DUF6570"/>
</dbReference>
<feature type="domain" description="DUF6570" evidence="3">
    <location>
        <begin position="185"/>
        <end position="305"/>
    </location>
</feature>
<gene>
    <name evidence="4" type="ORF">EW146_g9213</name>
</gene>
<evidence type="ECO:0000259" key="3">
    <source>
        <dbReference type="Pfam" id="PF20209"/>
    </source>
</evidence>
<dbReference type="InterPro" id="IPR025476">
    <property type="entry name" value="Helitron_helicase-like"/>
</dbReference>
<organism evidence="4 5">
    <name type="scientific">Bondarzewia mesenterica</name>
    <dbReference type="NCBI Taxonomy" id="1095465"/>
    <lineage>
        <taxon>Eukaryota</taxon>
        <taxon>Fungi</taxon>
        <taxon>Dikarya</taxon>
        <taxon>Basidiomycota</taxon>
        <taxon>Agaricomycotina</taxon>
        <taxon>Agaricomycetes</taxon>
        <taxon>Russulales</taxon>
        <taxon>Bondarzewiaceae</taxon>
        <taxon>Bondarzewia</taxon>
    </lineage>
</organism>
<reference evidence="4 5" key="1">
    <citation type="submission" date="2019-02" db="EMBL/GenBank/DDBJ databases">
        <title>Genome sequencing of the rare red list fungi Bondarzewia mesenterica.</title>
        <authorList>
            <person name="Buettner E."/>
            <person name="Kellner H."/>
        </authorList>
    </citation>
    <scope>NUCLEOTIDE SEQUENCE [LARGE SCALE GENOMIC DNA]</scope>
    <source>
        <strain evidence="4 5">DSM 108281</strain>
    </source>
</reference>
<dbReference type="Proteomes" id="UP000310158">
    <property type="component" value="Unassembled WGS sequence"/>
</dbReference>
<dbReference type="AlphaFoldDB" id="A0A4S4L8D6"/>
<keyword evidence="5" id="KW-1185">Reference proteome</keyword>
<evidence type="ECO:0000313" key="5">
    <source>
        <dbReference type="Proteomes" id="UP000310158"/>
    </source>
</evidence>
<name>A0A4S4L8D6_9AGAM</name>
<evidence type="ECO:0000259" key="2">
    <source>
        <dbReference type="Pfam" id="PF14214"/>
    </source>
</evidence>
<sequence>MENGNNIQLDVLSMVEIISIAGDTVTFSSAAHRRKELLIIEARGLGLEVQALFSEAIQAKLEQREQHRHRMEDSEEETSLYLDLPTENELMACYQAFYDATSNDGVAQFVCAVCGREQGVLEVKRIVLPLSEVPNRGRLLPTVAHPSHVTFHGYLLMREGCRDGEDPGINLCKPCHSSLSADHDLPPPLSQANNMWPGAIPFELQRLTMPESLLIATYYVRMAVIKLYPKNRHAGRDPRWSPTSTTATAFAIGDVHCLCWIWDYSKDFLHKTFRVRRQVVADALRWLKENNQKYYGEIEISADRLCALPEDDVPDEILATMCHDVNTDVTERENESYVLLGDEQDDRDEDEHELGVIPLQYLGVHDTDLAGTRSSDLMLWGLSNLSGGSQEGPYAVRHGQYPVRDFDGGRPEGSINADDINIWEKAYPVLFPYGTGGLEAVRPAASREESENQPISNPAIRLLQRHVHTTASRVLGSNSSRQKLRSQIWSTTIQQGPPTIWMTINSDDLHDPIAQVFAGEDIDLDAFIASAGPDKARCVQNIAADPYAAAKFFHFIVNAIIRTLFGVQISEGSGAITSGVGIFGHVSAYVGIVECQGRGTLHLHIILWVKNTPTPEELCERLADEDFRSHICQYIRQNFHAHLPGLSSEEEIKAMATEPEVTYSRPPNPSGSDYKRRAEELEQKVCRTKQVHTCKVGSCLRPSKEGGFVCKRGAPWALADEDRISANGNWEPKRTFPYFNTNTDYIADLRNRQRLLLIRATTILNREQEIAAPLVMSYLMSWDDRFQSHHYTPVFWSSFVRALETEFEELDERRHRNRPINQEENVIQRDNVVHTAEQSGQATDDNDEVVLIVNSNGVIGHRSQVIDYALRAQDRGQSGQQHRGRPRHERFSYLQIHPQSDIKLRVMRASSHNTIPNFIGQYFPPHDDPISLDCYWACMLLLFKPWHTLRDLWSLDETWEEAYSRFLVDAPTDVKRMIANIQHFYDCKNAADNANNDDDSHTNQGQVRDSVRDTDVAEEFGADDVDEELVVVTEEMITEAQAQQSSHRDAVHAENAVEIGRLVSLLPNEEDEYVVRTTAQPASGGDLAKLMSWQIELTRASSDLEGDDQNASDVDMDSGVTHIPSGDDTEAEPHVGTSRMHDQSEVIHGGEMADAALSAIDRDMLLADQRRAFDIIEWHMRRSDVEPETPQLLMQIQGEGGTGKSKVIQTVSDLFKRLGRA</sequence>
<accession>A0A4S4L8D6</accession>
<proteinExistence type="predicted"/>
<dbReference type="EMBL" id="SGPL01000752">
    <property type="protein sequence ID" value="THH07769.1"/>
    <property type="molecule type" value="Genomic_DNA"/>
</dbReference>
<feature type="region of interest" description="Disordered" evidence="1">
    <location>
        <begin position="1118"/>
        <end position="1142"/>
    </location>
</feature>
<dbReference type="Pfam" id="PF20209">
    <property type="entry name" value="DUF6570"/>
    <property type="match status" value="1"/>
</dbReference>
<feature type="domain" description="Helitron helicase-like" evidence="2">
    <location>
        <begin position="455"/>
        <end position="607"/>
    </location>
</feature>